<dbReference type="STRING" id="157783.LK03_15110"/>
<organism evidence="1 2">
    <name type="scientific">Pseudomonas cremoricolorata</name>
    <dbReference type="NCBI Taxonomy" id="157783"/>
    <lineage>
        <taxon>Bacteria</taxon>
        <taxon>Pseudomonadati</taxon>
        <taxon>Pseudomonadota</taxon>
        <taxon>Gammaproteobacteria</taxon>
        <taxon>Pseudomonadales</taxon>
        <taxon>Pseudomonadaceae</taxon>
        <taxon>Pseudomonas</taxon>
    </lineage>
</organism>
<name>A0A089WVB6_9PSED</name>
<gene>
    <name evidence="1" type="ORF">LK03_15110</name>
</gene>
<dbReference type="EMBL" id="CP009455">
    <property type="protein sequence ID" value="AIR90532.1"/>
    <property type="molecule type" value="Genomic_DNA"/>
</dbReference>
<protein>
    <recommendedName>
        <fullName evidence="3">DUF1833 domain-containing protein</fullName>
    </recommendedName>
</protein>
<keyword evidence="2" id="KW-1185">Reference proteome</keyword>
<proteinExistence type="predicted"/>
<accession>A0A089WVB6</accession>
<dbReference type="KEGG" id="psw:LK03_15110"/>
<dbReference type="OrthoDB" id="8690039at2"/>
<reference evidence="1 2" key="1">
    <citation type="submission" date="2014-09" db="EMBL/GenBank/DDBJ databases">
        <authorList>
            <person name="Chan K.-G."/>
        </authorList>
    </citation>
    <scope>NUCLEOTIDE SEQUENCE [LARGE SCALE GENOMIC DNA]</scope>
    <source>
        <strain evidence="1 2">ND07</strain>
    </source>
</reference>
<sequence>MNPIEVCYASSGGPDMMLVDTIEVWEEGSSFRHLYASGYSDRVCTTEDGRTLTFTALAMELGWPKNDNSGFQSIIIGLDNTTGEPQLAVEAARRSGNKVWGTLRRYLAGDLSFPQERFRMQLLSRDYEPDSQVAKLTFGFFDLLNTTGNRRILTAEDAPGLRYT</sequence>
<evidence type="ECO:0000313" key="2">
    <source>
        <dbReference type="Proteomes" id="UP000029493"/>
    </source>
</evidence>
<dbReference type="Pfam" id="PF08875">
    <property type="entry name" value="DUF1833"/>
    <property type="match status" value="1"/>
</dbReference>
<dbReference type="AlphaFoldDB" id="A0A089WVB6"/>
<evidence type="ECO:0008006" key="3">
    <source>
        <dbReference type="Google" id="ProtNLM"/>
    </source>
</evidence>
<dbReference type="Proteomes" id="UP000029493">
    <property type="component" value="Chromosome"/>
</dbReference>
<dbReference type="InterPro" id="IPR014974">
    <property type="entry name" value="DUF1833"/>
</dbReference>
<dbReference type="RefSeq" id="WP_038413123.1">
    <property type="nucleotide sequence ID" value="NZ_CP009455.1"/>
</dbReference>
<evidence type="ECO:0000313" key="1">
    <source>
        <dbReference type="EMBL" id="AIR90532.1"/>
    </source>
</evidence>